<dbReference type="GO" id="GO:0001836">
    <property type="term" value="P:release of cytochrome c from mitochondria"/>
    <property type="evidence" value="ECO:0007669"/>
    <property type="project" value="Ensembl"/>
</dbReference>
<dbReference type="PANTHER" id="PTHR14299:SF0">
    <property type="entry name" value="PHORBOL-12-MYRISTATE-13-ACETATE-INDUCED PROTEIN 1"/>
    <property type="match status" value="1"/>
</dbReference>
<dbReference type="VEuPathDB" id="HostDB:ENSCPOG00000038037"/>
<dbReference type="InParanoid" id="A0A286XF37"/>
<dbReference type="GO" id="GO:0044346">
    <property type="term" value="P:fibroblast apoptotic process"/>
    <property type="evidence" value="ECO:0007669"/>
    <property type="project" value="Ensembl"/>
</dbReference>
<dbReference type="GO" id="GO:0010917">
    <property type="term" value="P:negative regulation of mitochondrial membrane potential"/>
    <property type="evidence" value="ECO:0007669"/>
    <property type="project" value="Ensembl"/>
</dbReference>
<dbReference type="STRING" id="10141.ENSCPOP00000024083"/>
<dbReference type="Pfam" id="PF15150">
    <property type="entry name" value="PMAIP1"/>
    <property type="match status" value="2"/>
</dbReference>
<dbReference type="GO" id="GO:0043517">
    <property type="term" value="P:positive regulation of DNA damage response, signal transduction by p53 class mediator"/>
    <property type="evidence" value="ECO:0007669"/>
    <property type="project" value="Ensembl"/>
</dbReference>
<dbReference type="Ensembl" id="ENSCPOT00000036708.1">
    <property type="protein sequence ID" value="ENSCPOP00000024083.1"/>
    <property type="gene ID" value="ENSCPOG00000038037.1"/>
</dbReference>
<dbReference type="GeneTree" id="ENSGT00530000065105"/>
<dbReference type="Bgee" id="ENSCPOG00000038037">
    <property type="expression patterns" value="Expressed in heart and 7 other cell types or tissues"/>
</dbReference>
<dbReference type="GO" id="GO:0005739">
    <property type="term" value="C:mitochondrion"/>
    <property type="evidence" value="ECO:0007669"/>
    <property type="project" value="Ensembl"/>
</dbReference>
<dbReference type="CTD" id="5366"/>
<dbReference type="GO" id="GO:2000271">
    <property type="term" value="P:positive regulation of fibroblast apoptotic process"/>
    <property type="evidence" value="ECO:0007669"/>
    <property type="project" value="Ensembl"/>
</dbReference>
<dbReference type="PANTHER" id="PTHR14299">
    <property type="entry name" value="PHORBOL-12-MYRISTATE-13-ACETATE-INDUCED PROTEIN 1"/>
    <property type="match status" value="1"/>
</dbReference>
<dbReference type="OMA" id="YCTWSAP"/>
<evidence type="ECO:0000313" key="1">
    <source>
        <dbReference type="Ensembl" id="ENSCPOP00000024083.1"/>
    </source>
</evidence>
<sequence>MPGKVCKSAQPNSTRAELEVECAAQLRRVGDTLNSLGCTTEALEVLAEMAGKKARKSSEPDPARARAELEVECAAQLRRIGDKLNFQQKLMYLISKLISLVT</sequence>
<reference evidence="1" key="2">
    <citation type="submission" date="2025-08" db="UniProtKB">
        <authorList>
            <consortium name="Ensembl"/>
        </authorList>
    </citation>
    <scope>IDENTIFICATION</scope>
    <source>
        <strain evidence="1">2N</strain>
    </source>
</reference>
<dbReference type="Proteomes" id="UP000005447">
    <property type="component" value="Unassembled WGS sequence"/>
</dbReference>
<proteinExistence type="predicted"/>
<dbReference type="AlphaFoldDB" id="A0A286XF37"/>
<accession>A0A286XF37</accession>
<organism evidence="1 2">
    <name type="scientific">Cavia porcellus</name>
    <name type="common">Guinea pig</name>
    <dbReference type="NCBI Taxonomy" id="10141"/>
    <lineage>
        <taxon>Eukaryota</taxon>
        <taxon>Metazoa</taxon>
        <taxon>Chordata</taxon>
        <taxon>Craniata</taxon>
        <taxon>Vertebrata</taxon>
        <taxon>Euteleostomi</taxon>
        <taxon>Mammalia</taxon>
        <taxon>Eutheria</taxon>
        <taxon>Euarchontoglires</taxon>
        <taxon>Glires</taxon>
        <taxon>Rodentia</taxon>
        <taxon>Hystricomorpha</taxon>
        <taxon>Caviidae</taxon>
        <taxon>Cavia</taxon>
    </lineage>
</organism>
<dbReference type="GO" id="GO:0070059">
    <property type="term" value="P:intrinsic apoptotic signaling pathway in response to endoplasmic reticulum stress"/>
    <property type="evidence" value="ECO:0007669"/>
    <property type="project" value="Ensembl"/>
</dbReference>
<dbReference type="GO" id="GO:0042771">
    <property type="term" value="P:intrinsic apoptotic signaling pathway in response to DNA damage by p53 class mediator"/>
    <property type="evidence" value="ECO:0007669"/>
    <property type="project" value="Ensembl"/>
</dbReference>
<gene>
    <name evidence="1" type="primary">Pmaip1</name>
</gene>
<dbReference type="GO" id="GO:1903749">
    <property type="term" value="P:positive regulation of establishment of protein localization to mitochondrion"/>
    <property type="evidence" value="ECO:0007669"/>
    <property type="project" value="Ensembl"/>
</dbReference>
<keyword evidence="2" id="KW-1185">Reference proteome</keyword>
<dbReference type="EMBL" id="AAKN02019858">
    <property type="status" value="NOT_ANNOTATED_CDS"/>
    <property type="molecule type" value="Genomic_DNA"/>
</dbReference>
<dbReference type="RefSeq" id="XP_013012524.1">
    <property type="nucleotide sequence ID" value="XM_013157070.3"/>
</dbReference>
<dbReference type="GO" id="GO:0010165">
    <property type="term" value="P:response to X-ray"/>
    <property type="evidence" value="ECO:0007669"/>
    <property type="project" value="Ensembl"/>
</dbReference>
<dbReference type="GO" id="GO:0009411">
    <property type="term" value="P:response to UV"/>
    <property type="evidence" value="ECO:0007669"/>
    <property type="project" value="Ensembl"/>
</dbReference>
<dbReference type="GO" id="GO:0043029">
    <property type="term" value="P:T cell homeostasis"/>
    <property type="evidence" value="ECO:0007669"/>
    <property type="project" value="Ensembl"/>
</dbReference>
<dbReference type="GO" id="GO:0048147">
    <property type="term" value="P:negative regulation of fibroblast proliferation"/>
    <property type="evidence" value="ECO:0007669"/>
    <property type="project" value="Ensembl"/>
</dbReference>
<dbReference type="OrthoDB" id="8793015at2759"/>
<dbReference type="FunCoup" id="A0A286XF37">
    <property type="interactions" value="65"/>
</dbReference>
<dbReference type="InterPro" id="IPR024140">
    <property type="entry name" value="Noxa"/>
</dbReference>
<dbReference type="GO" id="GO:0043525">
    <property type="term" value="P:positive regulation of neuron apoptotic process"/>
    <property type="evidence" value="ECO:0007669"/>
    <property type="project" value="Ensembl"/>
</dbReference>
<name>A0A286XF37_CAVPO</name>
<reference evidence="1" key="3">
    <citation type="submission" date="2025-09" db="UniProtKB">
        <authorList>
            <consortium name="Ensembl"/>
        </authorList>
    </citation>
    <scope>IDENTIFICATION</scope>
    <source>
        <strain evidence="1">2N</strain>
    </source>
</reference>
<dbReference type="GeneID" id="100727696"/>
<evidence type="ECO:0000313" key="2">
    <source>
        <dbReference type="Proteomes" id="UP000005447"/>
    </source>
</evidence>
<protein>
    <submittedName>
        <fullName evidence="1">Uncharacterized protein</fullName>
    </submittedName>
</protein>
<dbReference type="KEGG" id="cpoc:100727696"/>
<reference evidence="2" key="1">
    <citation type="journal article" date="2011" name="Nature">
        <title>A high-resolution map of human evolutionary constraint using 29 mammals.</title>
        <authorList>
            <person name="Lindblad-Toh K."/>
            <person name="Garber M."/>
            <person name="Zuk O."/>
            <person name="Lin M.F."/>
            <person name="Parker B.J."/>
            <person name="Washietl S."/>
            <person name="Kheradpour P."/>
            <person name="Ernst J."/>
            <person name="Jordan G."/>
            <person name="Mauceli E."/>
            <person name="Ward L.D."/>
            <person name="Lowe C.B."/>
            <person name="Holloway A.K."/>
            <person name="Clamp M."/>
            <person name="Gnerre S."/>
            <person name="Alfoldi J."/>
            <person name="Beal K."/>
            <person name="Chang J."/>
            <person name="Clawson H."/>
            <person name="Cuff J."/>
            <person name="Di Palma F."/>
            <person name="Fitzgerald S."/>
            <person name="Flicek P."/>
            <person name="Guttman M."/>
            <person name="Hubisz M.J."/>
            <person name="Jaffe D.B."/>
            <person name="Jungreis I."/>
            <person name="Kent W.J."/>
            <person name="Kostka D."/>
            <person name="Lara M."/>
            <person name="Martins A.L."/>
            <person name="Massingham T."/>
            <person name="Moltke I."/>
            <person name="Raney B.J."/>
            <person name="Rasmussen M.D."/>
            <person name="Robinson J."/>
            <person name="Stark A."/>
            <person name="Vilella A.J."/>
            <person name="Wen J."/>
            <person name="Xie X."/>
            <person name="Zody M.C."/>
            <person name="Baldwin J."/>
            <person name="Bloom T."/>
            <person name="Chin C.W."/>
            <person name="Heiman D."/>
            <person name="Nicol R."/>
            <person name="Nusbaum C."/>
            <person name="Young S."/>
            <person name="Wilkinson J."/>
            <person name="Worley K.C."/>
            <person name="Kovar C.L."/>
            <person name="Muzny D.M."/>
            <person name="Gibbs R.A."/>
            <person name="Cree A."/>
            <person name="Dihn H.H."/>
            <person name="Fowler G."/>
            <person name="Jhangiani S."/>
            <person name="Joshi V."/>
            <person name="Lee S."/>
            <person name="Lewis L.R."/>
            <person name="Nazareth L.V."/>
            <person name="Okwuonu G."/>
            <person name="Santibanez J."/>
            <person name="Warren W.C."/>
            <person name="Mardis E.R."/>
            <person name="Weinstock G.M."/>
            <person name="Wilson R.K."/>
            <person name="Delehaunty K."/>
            <person name="Dooling D."/>
            <person name="Fronik C."/>
            <person name="Fulton L."/>
            <person name="Fulton B."/>
            <person name="Graves T."/>
            <person name="Minx P."/>
            <person name="Sodergren E."/>
            <person name="Birney E."/>
            <person name="Margulies E.H."/>
            <person name="Herrero J."/>
            <person name="Green E.D."/>
            <person name="Haussler D."/>
            <person name="Siepel A."/>
            <person name="Goldman N."/>
            <person name="Pollard K.S."/>
            <person name="Pedersen J.S."/>
            <person name="Lander E.S."/>
            <person name="Kellis M."/>
        </authorList>
    </citation>
    <scope>NUCLEOTIDE SEQUENCE [LARGE SCALE GENOMIC DNA]</scope>
    <source>
        <strain evidence="2">2N</strain>
    </source>
</reference>